<evidence type="ECO:0000313" key="2">
    <source>
        <dbReference type="EnsemblPlants" id="LPERR12G08900.1"/>
    </source>
</evidence>
<feature type="region of interest" description="Disordered" evidence="1">
    <location>
        <begin position="1"/>
        <end position="46"/>
    </location>
</feature>
<dbReference type="EnsemblPlants" id="LPERR12G08900.1">
    <property type="protein sequence ID" value="LPERR12G08900.1"/>
    <property type="gene ID" value="LPERR12G08900"/>
</dbReference>
<sequence length="228" mass="25339">MKFIGRVKSSKAKKSSTVPLQSREKNSVKGEGVAGSNSRQVAPDDNIPLGAVSYEREKRSGHIHNRFSIGIIGQFHYKAYRDKWIERNMSITRLTYAASSRDEVFYEACPWLESDCEDEFFSVNGDGTPARSLRSTNSSNRTTPPEPRKLPTLGAILKMKAEPSQSPSRTTRLADLLREKQESFAYYDGAACAISRNGSSCGGEEGSYCCIPSFPRTSVSYTGRRKRS</sequence>
<evidence type="ECO:0000313" key="3">
    <source>
        <dbReference type="Proteomes" id="UP000032180"/>
    </source>
</evidence>
<accession>A0A0D9XYZ5</accession>
<protein>
    <submittedName>
        <fullName evidence="2">Uncharacterized protein</fullName>
    </submittedName>
</protein>
<reference evidence="2 3" key="1">
    <citation type="submission" date="2012-08" db="EMBL/GenBank/DDBJ databases">
        <title>Oryza genome evolution.</title>
        <authorList>
            <person name="Wing R.A."/>
        </authorList>
    </citation>
    <scope>NUCLEOTIDE SEQUENCE</scope>
</reference>
<keyword evidence="3" id="KW-1185">Reference proteome</keyword>
<dbReference type="Proteomes" id="UP000032180">
    <property type="component" value="Chromosome 12"/>
</dbReference>
<dbReference type="PANTHER" id="PTHR34280">
    <property type="entry name" value="OS01G0920100 PROTEIN"/>
    <property type="match status" value="1"/>
</dbReference>
<reference evidence="2" key="3">
    <citation type="submission" date="2015-04" db="UniProtKB">
        <authorList>
            <consortium name="EnsemblPlants"/>
        </authorList>
    </citation>
    <scope>IDENTIFICATION</scope>
</reference>
<proteinExistence type="predicted"/>
<evidence type="ECO:0000256" key="1">
    <source>
        <dbReference type="SAM" id="MobiDB-lite"/>
    </source>
</evidence>
<dbReference type="PANTHER" id="PTHR34280:SF1">
    <property type="entry name" value="EXPRESSED PROTEIN"/>
    <property type="match status" value="1"/>
</dbReference>
<organism evidence="2 3">
    <name type="scientific">Leersia perrieri</name>
    <dbReference type="NCBI Taxonomy" id="77586"/>
    <lineage>
        <taxon>Eukaryota</taxon>
        <taxon>Viridiplantae</taxon>
        <taxon>Streptophyta</taxon>
        <taxon>Embryophyta</taxon>
        <taxon>Tracheophyta</taxon>
        <taxon>Spermatophyta</taxon>
        <taxon>Magnoliopsida</taxon>
        <taxon>Liliopsida</taxon>
        <taxon>Poales</taxon>
        <taxon>Poaceae</taxon>
        <taxon>BOP clade</taxon>
        <taxon>Oryzoideae</taxon>
        <taxon>Oryzeae</taxon>
        <taxon>Oryzinae</taxon>
        <taxon>Leersia</taxon>
    </lineage>
</organism>
<dbReference type="HOGENOM" id="CLU_117855_0_0_1"/>
<dbReference type="Gramene" id="LPERR12G08900.1">
    <property type="protein sequence ID" value="LPERR12G08900.1"/>
    <property type="gene ID" value="LPERR12G08900"/>
</dbReference>
<reference evidence="3" key="2">
    <citation type="submission" date="2013-12" db="EMBL/GenBank/DDBJ databases">
        <authorList>
            <person name="Yu Y."/>
            <person name="Lee S."/>
            <person name="de Baynast K."/>
            <person name="Wissotski M."/>
            <person name="Liu L."/>
            <person name="Talag J."/>
            <person name="Goicoechea J."/>
            <person name="Angelova A."/>
            <person name="Jetty R."/>
            <person name="Kudrna D."/>
            <person name="Golser W."/>
            <person name="Rivera L."/>
            <person name="Zhang J."/>
            <person name="Wing R."/>
        </authorList>
    </citation>
    <scope>NUCLEOTIDE SEQUENCE</scope>
</reference>
<dbReference type="eggNOG" id="ENOG502R6ZZ">
    <property type="taxonomic scope" value="Eukaryota"/>
</dbReference>
<feature type="compositionally biased region" description="Low complexity" evidence="1">
    <location>
        <begin position="131"/>
        <end position="143"/>
    </location>
</feature>
<name>A0A0D9XYZ5_9ORYZ</name>
<feature type="region of interest" description="Disordered" evidence="1">
    <location>
        <begin position="127"/>
        <end position="150"/>
    </location>
</feature>
<dbReference type="InterPro" id="IPR038947">
    <property type="entry name" value="At3g27210-like"/>
</dbReference>
<dbReference type="AlphaFoldDB" id="A0A0D9XYZ5"/>